<feature type="compositionally biased region" description="Low complexity" evidence="3">
    <location>
        <begin position="32"/>
        <end position="47"/>
    </location>
</feature>
<dbReference type="EMBL" id="VLTN01000057">
    <property type="protein sequence ID" value="KAA0148116.1"/>
    <property type="molecule type" value="Genomic_DNA"/>
</dbReference>
<organism evidence="5 6">
    <name type="scientific">Cafeteria roenbergensis</name>
    <name type="common">Marine flagellate</name>
    <dbReference type="NCBI Taxonomy" id="33653"/>
    <lineage>
        <taxon>Eukaryota</taxon>
        <taxon>Sar</taxon>
        <taxon>Stramenopiles</taxon>
        <taxon>Bigyra</taxon>
        <taxon>Opalozoa</taxon>
        <taxon>Bicosoecida</taxon>
        <taxon>Cafeteriaceae</taxon>
        <taxon>Cafeteria</taxon>
    </lineage>
</organism>
<dbReference type="AlphaFoldDB" id="A0A5A8C4Z3"/>
<sequence>MAWTASGAAAAVRHAPHTSSAGGGYGGGGPGSAVSAASGASGSDAASGAGGAGVRRPTSRAVNRFGFFTADDNDEDARSGPSDEAAAAAPTPVTRAEARRENARTEKWRVMLANWGVFTRRHPATVKRRVRKGIPDSLRGIVWPVLAGGDELARRHPSMYRRLLMAAPREDDFAVIRNDLFRTFPRHEQFKEEGGPGQLALMRVLRAYAAYDTEVGYCQGMAFVAALLITYMPEEIAFWTLVAVLRRRGLRGHYLPQFPLYLEHVAVLMGLLAKHEPAIYRLFEAESIGFTMFGMQWLLTLFAHSFPFEFVVRVVDVVCLEGHKALLRVVVAVLRLLRQRLLDTPGHALLKALRTLPAKLNADEVMSKAMAISVTSEEVMKLRSAFRTSTEGRVARRECGRKVAARKAAAAARGRIAAEQAAEAGDEATAAAWRETATAFDRDAGLDDPEAVFWADSATSCLG</sequence>
<accession>A0A5A8C4Z3</accession>
<protein>
    <recommendedName>
        <fullName evidence="4">Rab-GAP TBC domain-containing protein</fullName>
    </recommendedName>
</protein>
<dbReference type="GO" id="GO:0005096">
    <property type="term" value="F:GTPase activator activity"/>
    <property type="evidence" value="ECO:0007669"/>
    <property type="project" value="UniProtKB-KW"/>
</dbReference>
<feature type="compositionally biased region" description="Gly residues" evidence="3">
    <location>
        <begin position="21"/>
        <end position="31"/>
    </location>
</feature>
<evidence type="ECO:0000259" key="4">
    <source>
        <dbReference type="PROSITE" id="PS50086"/>
    </source>
</evidence>
<reference evidence="5 6" key="1">
    <citation type="submission" date="2019-07" db="EMBL/GenBank/DDBJ databases">
        <title>Genomes of Cafeteria roenbergensis.</title>
        <authorList>
            <person name="Fischer M.G."/>
            <person name="Hackl T."/>
            <person name="Roman M."/>
        </authorList>
    </citation>
    <scope>NUCLEOTIDE SEQUENCE [LARGE SCALE GENOMIC DNA]</scope>
    <source>
        <strain evidence="5 6">BVI</strain>
    </source>
</reference>
<feature type="region of interest" description="Disordered" evidence="3">
    <location>
        <begin position="1"/>
        <end position="56"/>
    </location>
</feature>
<dbReference type="OMA" id="FIRINLM"/>
<evidence type="ECO:0000256" key="2">
    <source>
        <dbReference type="ARBA" id="ARBA00023054"/>
    </source>
</evidence>
<gene>
    <name evidence="5" type="ORF">FNF29_06911</name>
</gene>
<feature type="region of interest" description="Disordered" evidence="3">
    <location>
        <begin position="70"/>
        <end position="102"/>
    </location>
</feature>
<feature type="domain" description="Rab-GAP TBC" evidence="4">
    <location>
        <begin position="133"/>
        <end position="322"/>
    </location>
</feature>
<dbReference type="FunFam" id="1.10.8.270:FF:000001">
    <property type="entry name" value="TBC1 domain family member 1"/>
    <property type="match status" value="1"/>
</dbReference>
<dbReference type="Proteomes" id="UP000323011">
    <property type="component" value="Unassembled WGS sequence"/>
</dbReference>
<feature type="compositionally biased region" description="Low complexity" evidence="3">
    <location>
        <begin position="84"/>
        <end position="95"/>
    </location>
</feature>
<dbReference type="PROSITE" id="PS50086">
    <property type="entry name" value="TBC_RABGAP"/>
    <property type="match status" value="1"/>
</dbReference>
<dbReference type="FunFam" id="1.10.10.750:FF:000003">
    <property type="entry name" value="GTPase activating protein (Evi5)"/>
    <property type="match status" value="1"/>
</dbReference>
<proteinExistence type="predicted"/>
<dbReference type="InterPro" id="IPR000195">
    <property type="entry name" value="Rab-GAP-TBC_dom"/>
</dbReference>
<dbReference type="PANTHER" id="PTHR47219">
    <property type="entry name" value="RAB GTPASE-ACTIVATING PROTEIN 1-LIKE"/>
    <property type="match status" value="1"/>
</dbReference>
<comment type="caution">
    <text evidence="5">The sequence shown here is derived from an EMBL/GenBank/DDBJ whole genome shotgun (WGS) entry which is preliminary data.</text>
</comment>
<dbReference type="SUPFAM" id="SSF47923">
    <property type="entry name" value="Ypt/Rab-GAP domain of gyp1p"/>
    <property type="match status" value="2"/>
</dbReference>
<evidence type="ECO:0000256" key="1">
    <source>
        <dbReference type="ARBA" id="ARBA00022468"/>
    </source>
</evidence>
<name>A0A5A8C4Z3_CAFRO</name>
<dbReference type="Gene3D" id="1.10.472.80">
    <property type="entry name" value="Ypt/Rab-GAP domain of gyp1p, domain 3"/>
    <property type="match status" value="1"/>
</dbReference>
<dbReference type="Gene3D" id="1.10.10.750">
    <property type="entry name" value="Ypt/Rab-GAP domain of gyp1p, domain 1"/>
    <property type="match status" value="1"/>
</dbReference>
<dbReference type="Gene3D" id="1.10.8.270">
    <property type="entry name" value="putative rabgap domain of human tbc1 domain family member 14 like domains"/>
    <property type="match status" value="1"/>
</dbReference>
<dbReference type="InterPro" id="IPR035969">
    <property type="entry name" value="Rab-GAP_TBC_sf"/>
</dbReference>
<dbReference type="Pfam" id="PF00566">
    <property type="entry name" value="RabGAP-TBC"/>
    <property type="match status" value="1"/>
</dbReference>
<dbReference type="SMART" id="SM00164">
    <property type="entry name" value="TBC"/>
    <property type="match status" value="1"/>
</dbReference>
<dbReference type="GO" id="GO:0031267">
    <property type="term" value="F:small GTPase binding"/>
    <property type="evidence" value="ECO:0007669"/>
    <property type="project" value="TreeGrafter"/>
</dbReference>
<evidence type="ECO:0000256" key="3">
    <source>
        <dbReference type="SAM" id="MobiDB-lite"/>
    </source>
</evidence>
<evidence type="ECO:0000313" key="5">
    <source>
        <dbReference type="EMBL" id="KAA0148116.1"/>
    </source>
</evidence>
<dbReference type="PANTHER" id="PTHR47219:SF9">
    <property type="entry name" value="GTPASE ACTIVATING PROTEIN AND CENTROSOME-ASSOCIATED, ISOFORM B"/>
    <property type="match status" value="1"/>
</dbReference>
<keyword evidence="6" id="KW-1185">Reference proteome</keyword>
<dbReference type="InterPro" id="IPR050302">
    <property type="entry name" value="Rab_GAP_TBC_domain"/>
</dbReference>
<keyword evidence="2" id="KW-0175">Coiled coil</keyword>
<evidence type="ECO:0000313" key="6">
    <source>
        <dbReference type="Proteomes" id="UP000323011"/>
    </source>
</evidence>
<keyword evidence="1" id="KW-0343">GTPase activation</keyword>